<sequence>MTETAKQTRSVVKERELAHPPDKVWRALTEKHLIEDWLMQNDFRPTVGHSFELEAEWGKVTCEVVAVEPHKTLAYTWQAHGLESVVTWTLSKSETGTRLRMEQTGFGKEQEQAYRGATAGWNRFLDRLETVVAELD</sequence>
<dbReference type="OrthoDB" id="9800600at2"/>
<comment type="similarity">
    <text evidence="1">Belongs to the AHA1 family.</text>
</comment>
<gene>
    <name evidence="3" type="ORF">SULPSESMR1_02835</name>
</gene>
<dbReference type="RefSeq" id="WP_089421380.1">
    <property type="nucleotide sequence ID" value="NZ_CP022415.1"/>
</dbReference>
<proteinExistence type="inferred from homology"/>
<dbReference type="InterPro" id="IPR023393">
    <property type="entry name" value="START-like_dom_sf"/>
</dbReference>
<keyword evidence="4" id="KW-1185">Reference proteome</keyword>
<dbReference type="KEGG" id="spse:SULPSESMR1_02835"/>
<dbReference type="SUPFAM" id="SSF55961">
    <property type="entry name" value="Bet v1-like"/>
    <property type="match status" value="1"/>
</dbReference>
<evidence type="ECO:0000313" key="3">
    <source>
        <dbReference type="EMBL" id="ASM73623.1"/>
    </source>
</evidence>
<evidence type="ECO:0000256" key="1">
    <source>
        <dbReference type="ARBA" id="ARBA00006817"/>
    </source>
</evidence>
<organism evidence="3 4">
    <name type="scientific">Pseudosulfitobacter pseudonitzschiae</name>
    <dbReference type="NCBI Taxonomy" id="1402135"/>
    <lineage>
        <taxon>Bacteria</taxon>
        <taxon>Pseudomonadati</taxon>
        <taxon>Pseudomonadota</taxon>
        <taxon>Alphaproteobacteria</taxon>
        <taxon>Rhodobacterales</taxon>
        <taxon>Roseobacteraceae</taxon>
        <taxon>Pseudosulfitobacter</taxon>
    </lineage>
</organism>
<accession>A0A221K428</accession>
<dbReference type="AlphaFoldDB" id="A0A221K428"/>
<protein>
    <submittedName>
        <fullName evidence="3">Polyketide cyclase</fullName>
    </submittedName>
</protein>
<reference evidence="3 4" key="1">
    <citation type="submission" date="2017-07" db="EMBL/GenBank/DDBJ databases">
        <title>Genome Sequence of Sulfitobacter pseudonitzschiae Strain SMR1 Isolated from a culture of the Diatom Skeletonema marinoi.</title>
        <authorList>
            <person name="Topel M."/>
            <person name="Pinder M.I.M."/>
            <person name="Johansson O.N."/>
            <person name="Kourtchenko O."/>
            <person name="Godhe A."/>
            <person name="Clarke A.K."/>
        </authorList>
    </citation>
    <scope>NUCLEOTIDE SEQUENCE [LARGE SCALE GENOMIC DNA]</scope>
    <source>
        <strain evidence="3 4">SMR1</strain>
    </source>
</reference>
<name>A0A221K428_9RHOB</name>
<dbReference type="EMBL" id="CP022415">
    <property type="protein sequence ID" value="ASM73623.1"/>
    <property type="molecule type" value="Genomic_DNA"/>
</dbReference>
<dbReference type="Pfam" id="PF08327">
    <property type="entry name" value="AHSA1"/>
    <property type="match status" value="1"/>
</dbReference>
<evidence type="ECO:0000313" key="4">
    <source>
        <dbReference type="Proteomes" id="UP000199754"/>
    </source>
</evidence>
<feature type="domain" description="Activator of Hsp90 ATPase homologue 1/2-like C-terminal" evidence="2">
    <location>
        <begin position="19"/>
        <end position="132"/>
    </location>
</feature>
<evidence type="ECO:0000259" key="2">
    <source>
        <dbReference type="Pfam" id="PF08327"/>
    </source>
</evidence>
<dbReference type="CDD" id="cd07814">
    <property type="entry name" value="SRPBCC_CalC_Aha1-like"/>
    <property type="match status" value="1"/>
</dbReference>
<dbReference type="Gene3D" id="3.30.530.20">
    <property type="match status" value="1"/>
</dbReference>
<dbReference type="Proteomes" id="UP000199754">
    <property type="component" value="Chromosome"/>
</dbReference>
<dbReference type="InterPro" id="IPR013538">
    <property type="entry name" value="ASHA1/2-like_C"/>
</dbReference>